<feature type="domain" description="YobI-like P-loop NTPase" evidence="1">
    <location>
        <begin position="3"/>
        <end position="63"/>
    </location>
</feature>
<evidence type="ECO:0000313" key="2">
    <source>
        <dbReference type="EMBL" id="AFX74344.1"/>
    </source>
</evidence>
<dbReference type="Proteomes" id="UP000009399">
    <property type="component" value="Chromosome"/>
</dbReference>
<protein>
    <recommendedName>
        <fullName evidence="1">YobI-like P-loop NTPase domain-containing protein</fullName>
    </recommendedName>
</protein>
<gene>
    <name evidence="2" type="ORF">MOS_420</name>
</gene>
<dbReference type="KEGG" id="mhs:MOS_420"/>
<dbReference type="AlphaFoldDB" id="A0AAI8AMY6"/>
<name>A0AAI8AMY6_MESHY</name>
<reference evidence="2 3" key="1">
    <citation type="journal article" date="2013" name="Genome Announc.">
        <title>Complete Genome Sequence of Mycoplasma hyorhinis Strain SK76.</title>
        <authorList>
            <person name="Goodison S."/>
            <person name="Urquidi V."/>
            <person name="Kumar D."/>
            <person name="Reyes L."/>
            <person name="Rosser C.J."/>
        </authorList>
    </citation>
    <scope>NUCLEOTIDE SEQUENCE [LARGE SCALE GENOMIC DNA]</scope>
    <source>
        <strain evidence="2 3">SK76</strain>
    </source>
</reference>
<dbReference type="Pfam" id="PF20693">
    <property type="entry name" value="YobI-ATPase"/>
    <property type="match status" value="1"/>
</dbReference>
<organism evidence="2 3">
    <name type="scientific">Mesomycoplasma hyorhinis SK76</name>
    <dbReference type="NCBI Taxonomy" id="1118964"/>
    <lineage>
        <taxon>Bacteria</taxon>
        <taxon>Bacillati</taxon>
        <taxon>Mycoplasmatota</taxon>
        <taxon>Mycoplasmoidales</taxon>
        <taxon>Metamycoplasmataceae</taxon>
        <taxon>Mesomycoplasma</taxon>
    </lineage>
</organism>
<dbReference type="InterPro" id="IPR048428">
    <property type="entry name" value="YobI-NTPase"/>
</dbReference>
<evidence type="ECO:0000259" key="1">
    <source>
        <dbReference type="Pfam" id="PF20693"/>
    </source>
</evidence>
<accession>A0AAI8AMY6</accession>
<evidence type="ECO:0000313" key="3">
    <source>
        <dbReference type="Proteomes" id="UP000009399"/>
    </source>
</evidence>
<sequence length="66" mass="7828">MDLHKNTEDKSLLDKNIKEFAYILINSKANVVVFEDLYRFDNINILIKLIELNFIVNLQTKWSKIS</sequence>
<proteinExistence type="predicted"/>
<dbReference type="EMBL" id="CP003914">
    <property type="protein sequence ID" value="AFX74344.1"/>
    <property type="molecule type" value="Genomic_DNA"/>
</dbReference>